<keyword evidence="3" id="KW-0472">Membrane</keyword>
<dbReference type="SUPFAM" id="SSF63817">
    <property type="entry name" value="Sortase"/>
    <property type="match status" value="1"/>
</dbReference>
<dbReference type="GO" id="GO:0016787">
    <property type="term" value="F:hydrolase activity"/>
    <property type="evidence" value="ECO:0007669"/>
    <property type="project" value="UniProtKB-KW"/>
</dbReference>
<dbReference type="KEGG" id="sapp:SAC06_08235"/>
<proteinExistence type="predicted"/>
<dbReference type="InterPro" id="IPR042002">
    <property type="entry name" value="Sortase_C"/>
</dbReference>
<dbReference type="EMBL" id="CP138335">
    <property type="protein sequence ID" value="XBW07622.1"/>
    <property type="molecule type" value="Genomic_DNA"/>
</dbReference>
<dbReference type="InterPro" id="IPR005754">
    <property type="entry name" value="Sortase"/>
</dbReference>
<dbReference type="Gene3D" id="2.40.260.10">
    <property type="entry name" value="Sortase"/>
    <property type="match status" value="1"/>
</dbReference>
<evidence type="ECO:0000256" key="1">
    <source>
        <dbReference type="ARBA" id="ARBA00022801"/>
    </source>
</evidence>
<accession>A0AAU7V729</accession>
<evidence type="ECO:0000256" key="2">
    <source>
        <dbReference type="PIRSR" id="PIRSR605754-1"/>
    </source>
</evidence>
<feature type="transmembrane region" description="Helical" evidence="3">
    <location>
        <begin position="267"/>
        <end position="286"/>
    </location>
</feature>
<feature type="transmembrane region" description="Helical" evidence="3">
    <location>
        <begin position="21"/>
        <end position="46"/>
    </location>
</feature>
<reference evidence="4" key="1">
    <citation type="submission" date="2023-11" db="EMBL/GenBank/DDBJ databases">
        <title>Scrofimicrobium hongkongense sp. nov., isolated from a patient with peritonitis.</title>
        <authorList>
            <person name="Lao H.Y."/>
            <person name="Wong A.Y.P."/>
            <person name="Ng T.L."/>
            <person name="Wong R.Y.L."/>
            <person name="Yau M.C.Y."/>
            <person name="Lam J.Y.W."/>
            <person name="Siu G.K.H."/>
        </authorList>
    </citation>
    <scope>NUCLEOTIDE SEQUENCE</scope>
    <source>
        <strain evidence="4">R131</strain>
    </source>
</reference>
<feature type="active site" description="Proton donor/acceptor" evidence="2">
    <location>
        <position position="168"/>
    </location>
</feature>
<sequence>MTAPTHVAGPPRLRRPWKFNWTATLIVLMGLIGVGVLMYPSTAAWWSQYHQSQLIGSYNQSVLQEPYPHNEDRLAEAHAYNQALTSGALTVGEHKPTTDGSANPTFDYWHLLSEPDVPLGRILFPAAEVDLPIYHGTSDEVLLKGVGHLEGTALPVGGADTHAVLAAHRGLASATMFDHLDQVQVGDTFTVQVLGEVLTYRVVSTQVVKPEDTKTIAPQPGRDLITLVTCTPLGINTHRVLVTGERVMPTPAEEVDRALNNSDLPGFPWWAVILGAAVIGGGLLIWRSGYPPKSKPSRKTQS</sequence>
<dbReference type="Pfam" id="PF04203">
    <property type="entry name" value="Sortase"/>
    <property type="match status" value="1"/>
</dbReference>
<keyword evidence="3" id="KW-1133">Transmembrane helix</keyword>
<dbReference type="RefSeq" id="WP_350257827.1">
    <property type="nucleotide sequence ID" value="NZ_CP138335.1"/>
</dbReference>
<dbReference type="NCBIfam" id="TIGR01076">
    <property type="entry name" value="sortase_fam"/>
    <property type="match status" value="1"/>
</dbReference>
<organism evidence="4">
    <name type="scientific">Scrofimicrobium appendicitidis</name>
    <dbReference type="NCBI Taxonomy" id="3079930"/>
    <lineage>
        <taxon>Bacteria</taxon>
        <taxon>Bacillati</taxon>
        <taxon>Actinomycetota</taxon>
        <taxon>Actinomycetes</taxon>
        <taxon>Actinomycetales</taxon>
        <taxon>Actinomycetaceae</taxon>
        <taxon>Scrofimicrobium</taxon>
    </lineage>
</organism>
<protein>
    <submittedName>
        <fullName evidence="4">Class C sortase</fullName>
    </submittedName>
</protein>
<name>A0AAU7V729_9ACTO</name>
<dbReference type="InterPro" id="IPR023365">
    <property type="entry name" value="Sortase_dom-sf"/>
</dbReference>
<keyword evidence="1" id="KW-0378">Hydrolase</keyword>
<evidence type="ECO:0000256" key="3">
    <source>
        <dbReference type="SAM" id="Phobius"/>
    </source>
</evidence>
<dbReference type="NCBIfam" id="NF033745">
    <property type="entry name" value="class_C_sortase"/>
    <property type="match status" value="1"/>
</dbReference>
<dbReference type="AlphaFoldDB" id="A0AAU7V729"/>
<keyword evidence="3" id="KW-0812">Transmembrane</keyword>
<feature type="active site" description="Acyl-thioester intermediate" evidence="2">
    <location>
        <position position="230"/>
    </location>
</feature>
<dbReference type="CDD" id="cd05827">
    <property type="entry name" value="Sortase_C"/>
    <property type="match status" value="1"/>
</dbReference>
<gene>
    <name evidence="4" type="ORF">SAC06_08235</name>
</gene>
<evidence type="ECO:0000313" key="4">
    <source>
        <dbReference type="EMBL" id="XBW07622.1"/>
    </source>
</evidence>